<evidence type="ECO:0000256" key="3">
    <source>
        <dbReference type="ARBA" id="ARBA00022448"/>
    </source>
</evidence>
<feature type="transmembrane region" description="Helical" evidence="8">
    <location>
        <begin position="108"/>
        <end position="127"/>
    </location>
</feature>
<dbReference type="NCBIfam" id="TIGR00879">
    <property type="entry name" value="SP"/>
    <property type="match status" value="1"/>
</dbReference>
<dbReference type="AlphaFoldDB" id="A0A3D8S201"/>
<comment type="similarity">
    <text evidence="2 7">Belongs to the major facilitator superfamily. Sugar transporter (TC 2.A.1.1) family.</text>
</comment>
<comment type="caution">
    <text evidence="10">The sequence shown here is derived from an EMBL/GenBank/DDBJ whole genome shotgun (WGS) entry which is preliminary data.</text>
</comment>
<dbReference type="Gene3D" id="1.20.1250.20">
    <property type="entry name" value="MFS general substrate transporter like domains"/>
    <property type="match status" value="1"/>
</dbReference>
<feature type="transmembrane region" description="Helical" evidence="8">
    <location>
        <begin position="290"/>
        <end position="316"/>
    </location>
</feature>
<evidence type="ECO:0000256" key="8">
    <source>
        <dbReference type="SAM" id="Phobius"/>
    </source>
</evidence>
<feature type="transmembrane region" description="Helical" evidence="8">
    <location>
        <begin position="34"/>
        <end position="55"/>
    </location>
</feature>
<keyword evidence="5 8" id="KW-1133">Transmembrane helix</keyword>
<dbReference type="InterPro" id="IPR003663">
    <property type="entry name" value="Sugar/inositol_transpt"/>
</dbReference>
<feature type="transmembrane region" description="Helical" evidence="8">
    <location>
        <begin position="328"/>
        <end position="349"/>
    </location>
</feature>
<proteinExistence type="inferred from homology"/>
<sequence length="526" mass="57140">MGTSNGASATNAVGAELAAVLPSNRIPWWKRGNLLRLNFTIFSLCLLSSAGGYDGSMMNGLLALPQWYVFMDNPTGSWLGFINAVYWLGMGISFPIAAPLSNKYGRKLGIYIGYVILVLGTILQTAAHNSITFILGRFFLGVAGAWYGSNVPLLISEIAYPTHRGIASSLYNCGWYIGSLIAAWATFGTRNFGDSWCWRIPSVLQALLPLVALPGLLLTPESPRWLVSVDRQEEALKILTACHAGHDADSMALVNFEIVEIESTIASEKAAHESTSYMDMIKTKGNRRRLLISITLGVFGQWVGNGVVSYYLALVLKTVGITSVTNQLLISAALQIWNLIFAVVAAMCVDKLGRRTLFLGSASIMLVAFIIVTGLSGSFAATGHAATGTTVIPFLFIFFAGYDIALTPLLVSYPCEIWPYRLRSRGLTVMWVTTIVAIFFNTFINPIALQAIGWKYYFVFVAVCATYGIVAFFFYPETRGHSLEQMAIIFDGDDAELISPTETAQAAAALGIKDSEKVASGVTHIE</sequence>
<dbReference type="PROSITE" id="PS00216">
    <property type="entry name" value="SUGAR_TRANSPORT_1"/>
    <property type="match status" value="1"/>
</dbReference>
<feature type="transmembrane region" description="Helical" evidence="8">
    <location>
        <begin position="425"/>
        <end position="444"/>
    </location>
</feature>
<dbReference type="SUPFAM" id="SSF103473">
    <property type="entry name" value="MFS general substrate transporter"/>
    <property type="match status" value="1"/>
</dbReference>
<accession>A0A3D8S201</accession>
<evidence type="ECO:0000313" key="11">
    <source>
        <dbReference type="Proteomes" id="UP000256645"/>
    </source>
</evidence>
<evidence type="ECO:0000259" key="9">
    <source>
        <dbReference type="PROSITE" id="PS50850"/>
    </source>
</evidence>
<dbReference type="FunFam" id="1.20.1250.20:FF:000134">
    <property type="entry name" value="MFS sugar transporter protein"/>
    <property type="match status" value="1"/>
</dbReference>
<name>A0A3D8S201_9HELO</name>
<dbReference type="PROSITE" id="PS50850">
    <property type="entry name" value="MFS"/>
    <property type="match status" value="1"/>
</dbReference>
<dbReference type="GO" id="GO:0005351">
    <property type="term" value="F:carbohydrate:proton symporter activity"/>
    <property type="evidence" value="ECO:0007669"/>
    <property type="project" value="TreeGrafter"/>
</dbReference>
<feature type="transmembrane region" description="Helical" evidence="8">
    <location>
        <begin position="391"/>
        <end position="413"/>
    </location>
</feature>
<feature type="transmembrane region" description="Helical" evidence="8">
    <location>
        <begin position="199"/>
        <end position="218"/>
    </location>
</feature>
<evidence type="ECO:0000256" key="2">
    <source>
        <dbReference type="ARBA" id="ARBA00010992"/>
    </source>
</evidence>
<gene>
    <name evidence="10" type="ORF">BP6252_04924</name>
</gene>
<dbReference type="OrthoDB" id="6133115at2759"/>
<keyword evidence="6 8" id="KW-0472">Membrane</keyword>
<keyword evidence="4 8" id="KW-0812">Transmembrane</keyword>
<dbReference type="GO" id="GO:0016020">
    <property type="term" value="C:membrane"/>
    <property type="evidence" value="ECO:0007669"/>
    <property type="project" value="UniProtKB-SubCell"/>
</dbReference>
<dbReference type="Proteomes" id="UP000256645">
    <property type="component" value="Unassembled WGS sequence"/>
</dbReference>
<evidence type="ECO:0000256" key="4">
    <source>
        <dbReference type="ARBA" id="ARBA00022692"/>
    </source>
</evidence>
<feature type="transmembrane region" description="Helical" evidence="8">
    <location>
        <begin position="456"/>
        <end position="475"/>
    </location>
</feature>
<feature type="domain" description="Major facilitator superfamily (MFS) profile" evidence="9">
    <location>
        <begin position="40"/>
        <end position="479"/>
    </location>
</feature>
<evidence type="ECO:0000256" key="5">
    <source>
        <dbReference type="ARBA" id="ARBA00022989"/>
    </source>
</evidence>
<reference evidence="10 11" key="1">
    <citation type="journal article" date="2018" name="IMA Fungus">
        <title>IMA Genome-F 9: Draft genome sequence of Annulohypoxylon stygium, Aspergillus mulundensis, Berkeleyomyces basicola (syn. Thielaviopsis basicola), Ceratocystis smalleyi, two Cercospora beticola strains, Coleophoma cylindrospora, Fusarium fracticaudum, Phialophora cf. hyalina, and Morchella septimelata.</title>
        <authorList>
            <person name="Wingfield B.D."/>
            <person name="Bills G.F."/>
            <person name="Dong Y."/>
            <person name="Huang W."/>
            <person name="Nel W.J."/>
            <person name="Swalarsk-Parry B.S."/>
            <person name="Vaghefi N."/>
            <person name="Wilken P.M."/>
            <person name="An Z."/>
            <person name="de Beer Z.W."/>
            <person name="De Vos L."/>
            <person name="Chen L."/>
            <person name="Duong T.A."/>
            <person name="Gao Y."/>
            <person name="Hammerbacher A."/>
            <person name="Kikkert J.R."/>
            <person name="Li Y."/>
            <person name="Li H."/>
            <person name="Li K."/>
            <person name="Li Q."/>
            <person name="Liu X."/>
            <person name="Ma X."/>
            <person name="Naidoo K."/>
            <person name="Pethybridge S.J."/>
            <person name="Sun J."/>
            <person name="Steenkamp E.T."/>
            <person name="van der Nest M.A."/>
            <person name="van Wyk S."/>
            <person name="Wingfield M.J."/>
            <person name="Xiong C."/>
            <person name="Yue Q."/>
            <person name="Zhang X."/>
        </authorList>
    </citation>
    <scope>NUCLEOTIDE SEQUENCE [LARGE SCALE GENOMIC DNA]</scope>
    <source>
        <strain evidence="10 11">BP6252</strain>
    </source>
</reference>
<dbReference type="PANTHER" id="PTHR48022:SF3">
    <property type="entry name" value="HEXOSE TRANSPORTER PROTEIN (AFU_ORTHOLOGUE AFUA_8G04480)-RELATED"/>
    <property type="match status" value="1"/>
</dbReference>
<dbReference type="EMBL" id="PDLM01000004">
    <property type="protein sequence ID" value="RDW80286.1"/>
    <property type="molecule type" value="Genomic_DNA"/>
</dbReference>
<dbReference type="PANTHER" id="PTHR48022">
    <property type="entry name" value="PLASTIDIC GLUCOSE TRANSPORTER 4"/>
    <property type="match status" value="1"/>
</dbReference>
<dbReference type="InterPro" id="IPR020846">
    <property type="entry name" value="MFS_dom"/>
</dbReference>
<dbReference type="InterPro" id="IPR005829">
    <property type="entry name" value="Sugar_transporter_CS"/>
</dbReference>
<dbReference type="Pfam" id="PF00083">
    <property type="entry name" value="Sugar_tr"/>
    <property type="match status" value="1"/>
</dbReference>
<feature type="transmembrane region" description="Helical" evidence="8">
    <location>
        <begin position="356"/>
        <end position="379"/>
    </location>
</feature>
<feature type="transmembrane region" description="Helical" evidence="8">
    <location>
        <begin position="167"/>
        <end position="187"/>
    </location>
</feature>
<keyword evidence="3 7" id="KW-0813">Transport</keyword>
<organism evidence="10 11">
    <name type="scientific">Coleophoma cylindrospora</name>
    <dbReference type="NCBI Taxonomy" id="1849047"/>
    <lineage>
        <taxon>Eukaryota</taxon>
        <taxon>Fungi</taxon>
        <taxon>Dikarya</taxon>
        <taxon>Ascomycota</taxon>
        <taxon>Pezizomycotina</taxon>
        <taxon>Leotiomycetes</taxon>
        <taxon>Helotiales</taxon>
        <taxon>Dermateaceae</taxon>
        <taxon>Coleophoma</taxon>
    </lineage>
</organism>
<evidence type="ECO:0000256" key="1">
    <source>
        <dbReference type="ARBA" id="ARBA00004141"/>
    </source>
</evidence>
<dbReference type="InterPro" id="IPR050360">
    <property type="entry name" value="MFS_Sugar_Transporters"/>
</dbReference>
<evidence type="ECO:0000256" key="7">
    <source>
        <dbReference type="RuleBase" id="RU003346"/>
    </source>
</evidence>
<keyword evidence="11" id="KW-1185">Reference proteome</keyword>
<dbReference type="InterPro" id="IPR036259">
    <property type="entry name" value="MFS_trans_sf"/>
</dbReference>
<feature type="transmembrane region" description="Helical" evidence="8">
    <location>
        <begin position="75"/>
        <end position="96"/>
    </location>
</feature>
<comment type="subcellular location">
    <subcellularLocation>
        <location evidence="1">Membrane</location>
        <topology evidence="1">Multi-pass membrane protein</topology>
    </subcellularLocation>
</comment>
<evidence type="ECO:0000256" key="6">
    <source>
        <dbReference type="ARBA" id="ARBA00023136"/>
    </source>
</evidence>
<protein>
    <recommendedName>
        <fullName evidence="9">Major facilitator superfamily (MFS) profile domain-containing protein</fullName>
    </recommendedName>
</protein>
<dbReference type="InterPro" id="IPR005828">
    <property type="entry name" value="MFS_sugar_transport-like"/>
</dbReference>
<evidence type="ECO:0000313" key="10">
    <source>
        <dbReference type="EMBL" id="RDW80286.1"/>
    </source>
</evidence>
<feature type="transmembrane region" description="Helical" evidence="8">
    <location>
        <begin position="133"/>
        <end position="155"/>
    </location>
</feature>